<keyword evidence="5 10" id="KW-0547">Nucleotide-binding</keyword>
<evidence type="ECO:0000256" key="6">
    <source>
        <dbReference type="ARBA" id="ARBA00022842"/>
    </source>
</evidence>
<evidence type="ECO:0000313" key="12">
    <source>
        <dbReference type="EMBL" id="AFK86425.1"/>
    </source>
</evidence>
<evidence type="ECO:0000259" key="11">
    <source>
        <dbReference type="PROSITE" id="PS51706"/>
    </source>
</evidence>
<dbReference type="InterPro" id="IPR005225">
    <property type="entry name" value="Small_GTP-bd"/>
</dbReference>
<evidence type="ECO:0000256" key="1">
    <source>
        <dbReference type="ARBA" id="ARBA00001946"/>
    </source>
</evidence>
<evidence type="ECO:0000256" key="7">
    <source>
        <dbReference type="ARBA" id="ARBA00023134"/>
    </source>
</evidence>
<dbReference type="HAMAP" id="MF_00321">
    <property type="entry name" value="GTPase_EngB"/>
    <property type="match status" value="1"/>
</dbReference>
<comment type="function">
    <text evidence="10">Necessary for normal cell division and for the maintenance of normal septation.</text>
</comment>
<sequence>MKVKSIELKISAYNKTQYPNDGLKQIAVIGRSNVGKSSFINAIVNRNNFARVSQKPGKTQGINFYIVNDSFYLVDLPGYGYAEVSKELKKQWAKNIETYLNTSTCLVGAIMLVDIRHKPTDDDVLMVDYLKNRSIDFQVVATKSDKLKRYEIQMSLKVISETLLVDKEKIIPFSSLKKTGVDDVYTYLDSIVEHNDVTIE</sequence>
<evidence type="ECO:0000256" key="9">
    <source>
        <dbReference type="ARBA" id="ARBA00023306"/>
    </source>
</evidence>
<dbReference type="GO" id="GO:0046872">
    <property type="term" value="F:metal ion binding"/>
    <property type="evidence" value="ECO:0007669"/>
    <property type="project" value="UniProtKB-KW"/>
</dbReference>
<keyword evidence="4" id="KW-0479">Metal-binding</keyword>
<dbReference type="AlphaFoldDB" id="I3VV80"/>
<dbReference type="SUPFAM" id="SSF52540">
    <property type="entry name" value="P-loop containing nucleoside triphosphate hydrolases"/>
    <property type="match status" value="1"/>
</dbReference>
<dbReference type="InterPro" id="IPR019987">
    <property type="entry name" value="GTP-bd_ribosome_bio_YsxC"/>
</dbReference>
<reference evidence="12 13" key="1">
    <citation type="journal article" date="2014" name="Appl. Environ. Microbiol.">
        <title>Profile of Secreted Hydrolases, Associated Proteins, and SlpA in Thermoanaerobacterium saccharolyticum during the Degradation of Hemicellulose.</title>
        <authorList>
            <person name="Currie D.H."/>
            <person name="Guss A.M."/>
            <person name="Herring C.D."/>
            <person name="Giannone R.J."/>
            <person name="Johnson C.M."/>
            <person name="Lankford P.K."/>
            <person name="Brown S.D."/>
            <person name="Hettich R.L."/>
            <person name="Lynd L.R."/>
        </authorList>
    </citation>
    <scope>NUCLEOTIDE SEQUENCE [LARGE SCALE GENOMIC DNA]</scope>
    <source>
        <strain evidence="13">DSM 8691 / JW/SL-YS485</strain>
    </source>
</reference>
<dbReference type="RefSeq" id="WP_014758298.1">
    <property type="nucleotide sequence ID" value="NC_017992.1"/>
</dbReference>
<organism evidence="12 13">
    <name type="scientific">Thermoanaerobacterium saccharolyticum (strain DSM 8691 / JW/SL-YS485)</name>
    <dbReference type="NCBI Taxonomy" id="1094508"/>
    <lineage>
        <taxon>Bacteria</taxon>
        <taxon>Bacillati</taxon>
        <taxon>Bacillota</taxon>
        <taxon>Clostridia</taxon>
        <taxon>Thermoanaerobacterales</taxon>
        <taxon>Thermoanaerobacteraceae</taxon>
        <taxon>Thermoanaerobacterium</taxon>
    </lineage>
</organism>
<dbReference type="InterPro" id="IPR006073">
    <property type="entry name" value="GTP-bd"/>
</dbReference>
<evidence type="ECO:0000256" key="8">
    <source>
        <dbReference type="ARBA" id="ARBA00023210"/>
    </source>
</evidence>
<dbReference type="CDD" id="cd01876">
    <property type="entry name" value="YihA_EngB"/>
    <property type="match status" value="1"/>
</dbReference>
<dbReference type="PANTHER" id="PTHR11649">
    <property type="entry name" value="MSS1/TRME-RELATED GTP-BINDING PROTEIN"/>
    <property type="match status" value="1"/>
</dbReference>
<dbReference type="NCBIfam" id="TIGR03598">
    <property type="entry name" value="GTPase_YsxC"/>
    <property type="match status" value="1"/>
</dbReference>
<dbReference type="GO" id="GO:0000917">
    <property type="term" value="P:division septum assembly"/>
    <property type="evidence" value="ECO:0007669"/>
    <property type="project" value="UniProtKB-KW"/>
</dbReference>
<dbReference type="PROSITE" id="PS51706">
    <property type="entry name" value="G_ENGB"/>
    <property type="match status" value="1"/>
</dbReference>
<dbReference type="EMBL" id="CP003184">
    <property type="protein sequence ID" value="AFK86425.1"/>
    <property type="molecule type" value="Genomic_DNA"/>
</dbReference>
<keyword evidence="3 10" id="KW-0132">Cell division</keyword>
<dbReference type="KEGG" id="tsh:Tsac_1418"/>
<name>I3VV80_THESW</name>
<comment type="cofactor">
    <cofactor evidence="1">
        <name>Mg(2+)</name>
        <dbReference type="ChEBI" id="CHEBI:18420"/>
    </cofactor>
</comment>
<dbReference type="Pfam" id="PF01926">
    <property type="entry name" value="MMR_HSR1"/>
    <property type="match status" value="1"/>
</dbReference>
<keyword evidence="9 10" id="KW-0131">Cell cycle</keyword>
<evidence type="ECO:0000256" key="10">
    <source>
        <dbReference type="HAMAP-Rule" id="MF_00321"/>
    </source>
</evidence>
<dbReference type="InterPro" id="IPR027417">
    <property type="entry name" value="P-loop_NTPase"/>
</dbReference>
<dbReference type="GO" id="GO:0005829">
    <property type="term" value="C:cytosol"/>
    <property type="evidence" value="ECO:0007669"/>
    <property type="project" value="TreeGrafter"/>
</dbReference>
<accession>I3VV80</accession>
<proteinExistence type="inferred from homology"/>
<dbReference type="eggNOG" id="COG0218">
    <property type="taxonomic scope" value="Bacteria"/>
</dbReference>
<protein>
    <recommendedName>
        <fullName evidence="10">Probable GTP-binding protein EngB</fullName>
    </recommendedName>
</protein>
<gene>
    <name evidence="10" type="primary">engB</name>
    <name evidence="12" type="ordered locus">Tsac_1418</name>
</gene>
<dbReference type="Gene3D" id="3.40.50.300">
    <property type="entry name" value="P-loop containing nucleotide triphosphate hydrolases"/>
    <property type="match status" value="1"/>
</dbReference>
<dbReference type="PATRIC" id="fig|1094508.3.peg.1438"/>
<evidence type="ECO:0000256" key="2">
    <source>
        <dbReference type="ARBA" id="ARBA00009638"/>
    </source>
</evidence>
<keyword evidence="8 10" id="KW-0717">Septation</keyword>
<dbReference type="STRING" id="1094508.Tsac_1418"/>
<dbReference type="InterPro" id="IPR030393">
    <property type="entry name" value="G_ENGB_dom"/>
</dbReference>
<evidence type="ECO:0000256" key="4">
    <source>
        <dbReference type="ARBA" id="ARBA00022723"/>
    </source>
</evidence>
<keyword evidence="6" id="KW-0460">Magnesium</keyword>
<dbReference type="FunFam" id="3.40.50.300:FF:000098">
    <property type="entry name" value="Probable GTP-binding protein EngB"/>
    <property type="match status" value="1"/>
</dbReference>
<keyword evidence="13" id="KW-1185">Reference proteome</keyword>
<evidence type="ECO:0000313" key="13">
    <source>
        <dbReference type="Proteomes" id="UP000006178"/>
    </source>
</evidence>
<comment type="similarity">
    <text evidence="2 10">Belongs to the TRAFAC class TrmE-Era-EngA-EngB-Septin-like GTPase superfamily. EngB GTPase family.</text>
</comment>
<dbReference type="GO" id="GO:0005525">
    <property type="term" value="F:GTP binding"/>
    <property type="evidence" value="ECO:0007669"/>
    <property type="project" value="UniProtKB-UniRule"/>
</dbReference>
<dbReference type="NCBIfam" id="TIGR00231">
    <property type="entry name" value="small_GTP"/>
    <property type="match status" value="1"/>
</dbReference>
<dbReference type="PANTHER" id="PTHR11649:SF13">
    <property type="entry name" value="ENGB-TYPE G DOMAIN-CONTAINING PROTEIN"/>
    <property type="match status" value="1"/>
</dbReference>
<evidence type="ECO:0000256" key="3">
    <source>
        <dbReference type="ARBA" id="ARBA00022618"/>
    </source>
</evidence>
<dbReference type="Proteomes" id="UP000006178">
    <property type="component" value="Chromosome"/>
</dbReference>
<keyword evidence="7 10" id="KW-0342">GTP-binding</keyword>
<feature type="domain" description="EngB-type G" evidence="11">
    <location>
        <begin position="22"/>
        <end position="194"/>
    </location>
</feature>
<evidence type="ECO:0000256" key="5">
    <source>
        <dbReference type="ARBA" id="ARBA00022741"/>
    </source>
</evidence>